<dbReference type="SMART" id="SM00256">
    <property type="entry name" value="FBOX"/>
    <property type="match status" value="1"/>
</dbReference>
<sequence>MAVLDALPVECIAHILSLTTPRDICRSSAVCRSFRAAACSEVAWGKFLPPDLDGITSRASSPFVPPSSSGKRDAYFRLCDTPVLIDGGLKSFSLHRRTGKKCFMLGARSLSIVWGDTPEYWRWSSFYRSRFSEVVELRRVAWLEIHAKVETRMLSTNTDYGAYFVFKFMEGNDGFENLPVEVSVLNRCSGQKGVVYLDPDGELRQQYQISLEKFWPMFAGRVSLADVWTGRGKQLPQEREDGWAEVELGGFFTSDEEDEEVQMSLMEVTSTKWKSGLIIQGVDIRPRDRM</sequence>
<reference evidence="2" key="2">
    <citation type="submission" date="2017-06" db="EMBL/GenBank/DDBJ databases">
        <title>The pomegranate genome and the genomics of punicalagin biosynthesis.</title>
        <authorList>
            <person name="Xu C."/>
        </authorList>
    </citation>
    <scope>NUCLEOTIDE SEQUENCE [LARGE SCALE GENOMIC DNA]</scope>
    <source>
        <tissue evidence="2">Fresh leaf</tissue>
    </source>
</reference>
<organism evidence="2 4">
    <name type="scientific">Punica granatum</name>
    <name type="common">Pomegranate</name>
    <dbReference type="NCBI Taxonomy" id="22663"/>
    <lineage>
        <taxon>Eukaryota</taxon>
        <taxon>Viridiplantae</taxon>
        <taxon>Streptophyta</taxon>
        <taxon>Embryophyta</taxon>
        <taxon>Tracheophyta</taxon>
        <taxon>Spermatophyta</taxon>
        <taxon>Magnoliopsida</taxon>
        <taxon>eudicotyledons</taxon>
        <taxon>Gunneridae</taxon>
        <taxon>Pentapetalae</taxon>
        <taxon>rosids</taxon>
        <taxon>malvids</taxon>
        <taxon>Myrtales</taxon>
        <taxon>Lythraceae</taxon>
        <taxon>Punica</taxon>
    </lineage>
</organism>
<evidence type="ECO:0000313" key="3">
    <source>
        <dbReference type="EMBL" id="PKI55511.1"/>
    </source>
</evidence>
<name>A0A218WIL8_PUNGR</name>
<gene>
    <name evidence="2" type="ORF">CDL15_Pgr018233</name>
    <name evidence="3" type="ORF">CRG98_024123</name>
</gene>
<protein>
    <recommendedName>
        <fullName evidence="1">F-box domain-containing protein</fullName>
    </recommendedName>
</protein>
<dbReference type="InterPro" id="IPR036047">
    <property type="entry name" value="F-box-like_dom_sf"/>
</dbReference>
<reference evidence="4" key="1">
    <citation type="journal article" date="2017" name="Plant J.">
        <title>The pomegranate (Punica granatum L.) genome and the genomics of punicalagin biosynthesis.</title>
        <authorList>
            <person name="Qin G."/>
            <person name="Xu C."/>
            <person name="Ming R."/>
            <person name="Tang H."/>
            <person name="Guyot R."/>
            <person name="Kramer E.M."/>
            <person name="Hu Y."/>
            <person name="Yi X."/>
            <person name="Qi Y."/>
            <person name="Xu X."/>
            <person name="Gao Z."/>
            <person name="Pan H."/>
            <person name="Jian J."/>
            <person name="Tian Y."/>
            <person name="Yue Z."/>
            <person name="Xu Y."/>
        </authorList>
    </citation>
    <scope>NUCLEOTIDE SEQUENCE [LARGE SCALE GENOMIC DNA]</scope>
    <source>
        <strain evidence="4">cv. Dabenzi</strain>
    </source>
</reference>
<dbReference type="EMBL" id="PGOL01001693">
    <property type="protein sequence ID" value="PKI55511.1"/>
    <property type="molecule type" value="Genomic_DNA"/>
</dbReference>
<evidence type="ECO:0000313" key="4">
    <source>
        <dbReference type="Proteomes" id="UP000197138"/>
    </source>
</evidence>
<dbReference type="InterPro" id="IPR001810">
    <property type="entry name" value="F-box_dom"/>
</dbReference>
<dbReference type="EMBL" id="MTKT01004293">
    <property type="protein sequence ID" value="OWM72348.1"/>
    <property type="molecule type" value="Genomic_DNA"/>
</dbReference>
<comment type="caution">
    <text evidence="2">The sequence shown here is derived from an EMBL/GenBank/DDBJ whole genome shotgun (WGS) entry which is preliminary data.</text>
</comment>
<dbReference type="AlphaFoldDB" id="A0A218WIL8"/>
<dbReference type="Pfam" id="PF14299">
    <property type="entry name" value="PP2"/>
    <property type="match status" value="1"/>
</dbReference>
<reference evidence="3 5" key="3">
    <citation type="submission" date="2017-11" db="EMBL/GenBank/DDBJ databases">
        <title>De-novo sequencing of pomegranate (Punica granatum L.) genome.</title>
        <authorList>
            <person name="Akparov Z."/>
            <person name="Amiraslanov A."/>
            <person name="Hajiyeva S."/>
            <person name="Abbasov M."/>
            <person name="Kaur K."/>
            <person name="Hamwieh A."/>
            <person name="Solovyev V."/>
            <person name="Salamov A."/>
            <person name="Braich B."/>
            <person name="Kosarev P."/>
            <person name="Mahmoud A."/>
            <person name="Hajiyev E."/>
            <person name="Babayeva S."/>
            <person name="Izzatullayeva V."/>
            <person name="Mammadov A."/>
            <person name="Mammadov A."/>
            <person name="Sharifova S."/>
            <person name="Ojaghi J."/>
            <person name="Eynullazada K."/>
            <person name="Bayramov B."/>
            <person name="Abdulazimova A."/>
            <person name="Shahmuradov I."/>
        </authorList>
    </citation>
    <scope>NUCLEOTIDE SEQUENCE [LARGE SCALE GENOMIC DNA]</scope>
    <source>
        <strain evidence="3">AG2017</strain>
        <strain evidence="5">cv. AG2017</strain>
        <tissue evidence="3">Leaf</tissue>
    </source>
</reference>
<keyword evidence="5" id="KW-1185">Reference proteome</keyword>
<evidence type="ECO:0000259" key="1">
    <source>
        <dbReference type="PROSITE" id="PS50181"/>
    </source>
</evidence>
<dbReference type="OrthoDB" id="1918565at2759"/>
<feature type="domain" description="F-box" evidence="1">
    <location>
        <begin position="1"/>
        <end position="47"/>
    </location>
</feature>
<dbReference type="PANTHER" id="PTHR32278:SF143">
    <property type="entry name" value="F-BOX PROTEIN PP2-B1"/>
    <property type="match status" value="1"/>
</dbReference>
<accession>A0A218WIL8</accession>
<dbReference type="SUPFAM" id="SSF81383">
    <property type="entry name" value="F-box domain"/>
    <property type="match status" value="1"/>
</dbReference>
<dbReference type="GeneID" id="116192052"/>
<dbReference type="Gene3D" id="1.20.1280.50">
    <property type="match status" value="1"/>
</dbReference>
<dbReference type="InterPro" id="IPR025886">
    <property type="entry name" value="PP2-like"/>
</dbReference>
<dbReference type="Proteomes" id="UP000233551">
    <property type="component" value="Unassembled WGS sequence"/>
</dbReference>
<dbReference type="Proteomes" id="UP000197138">
    <property type="component" value="Unassembled WGS sequence"/>
</dbReference>
<dbReference type="STRING" id="22663.A0A218WIL8"/>
<proteinExistence type="predicted"/>
<dbReference type="CDD" id="cd22162">
    <property type="entry name" value="F-box_AtSKIP3-like"/>
    <property type="match status" value="1"/>
</dbReference>
<evidence type="ECO:0000313" key="5">
    <source>
        <dbReference type="Proteomes" id="UP000233551"/>
    </source>
</evidence>
<evidence type="ECO:0000313" key="2">
    <source>
        <dbReference type="EMBL" id="OWM72348.1"/>
    </source>
</evidence>
<dbReference type="Pfam" id="PF12937">
    <property type="entry name" value="F-box-like"/>
    <property type="match status" value="1"/>
</dbReference>
<dbReference type="PANTHER" id="PTHR32278">
    <property type="entry name" value="F-BOX DOMAIN-CONTAINING PROTEIN"/>
    <property type="match status" value="1"/>
</dbReference>
<dbReference type="PROSITE" id="PS50181">
    <property type="entry name" value="FBOX"/>
    <property type="match status" value="1"/>
</dbReference>